<dbReference type="PANTHER" id="PTHR30535">
    <property type="entry name" value="VITAMIN B12-BINDING PROTEIN"/>
    <property type="match status" value="1"/>
</dbReference>
<evidence type="ECO:0000313" key="6">
    <source>
        <dbReference type="Proteomes" id="UP000218387"/>
    </source>
</evidence>
<evidence type="ECO:0000256" key="3">
    <source>
        <dbReference type="SAM" id="SignalP"/>
    </source>
</evidence>
<dbReference type="KEGG" id="emt:CPZ25_016700"/>
<dbReference type="AlphaFoldDB" id="A0A4P9CBJ7"/>
<reference evidence="5 6" key="1">
    <citation type="submission" date="2018-05" db="EMBL/GenBank/DDBJ databases">
        <title>Genome comparison of Eubacterium sp.</title>
        <authorList>
            <person name="Feng Y."/>
            <person name="Sanchez-Andrea I."/>
            <person name="Stams A.J.M."/>
            <person name="De Vos W.M."/>
        </authorList>
    </citation>
    <scope>NUCLEOTIDE SEQUENCE [LARGE SCALE GENOMIC DNA]</scope>
    <source>
        <strain evidence="5 6">YI</strain>
    </source>
</reference>
<keyword evidence="6" id="KW-1185">Reference proteome</keyword>
<dbReference type="Pfam" id="PF01497">
    <property type="entry name" value="Peripla_BP_2"/>
    <property type="match status" value="1"/>
</dbReference>
<comment type="similarity">
    <text evidence="1">Belongs to the bacterial solute-binding protein 8 family.</text>
</comment>
<evidence type="ECO:0000256" key="2">
    <source>
        <dbReference type="ARBA" id="ARBA00022729"/>
    </source>
</evidence>
<name>A0A4P9CBJ7_EUBML</name>
<feature type="chain" id="PRO_5038369692" evidence="3">
    <location>
        <begin position="23"/>
        <end position="316"/>
    </location>
</feature>
<accession>A0A4P9CBJ7</accession>
<dbReference type="CDD" id="cd01143">
    <property type="entry name" value="YvrC"/>
    <property type="match status" value="1"/>
</dbReference>
<dbReference type="InterPro" id="IPR050902">
    <property type="entry name" value="ABC_Transporter_SBP"/>
</dbReference>
<dbReference type="SUPFAM" id="SSF53807">
    <property type="entry name" value="Helical backbone' metal receptor"/>
    <property type="match status" value="1"/>
</dbReference>
<protein>
    <submittedName>
        <fullName evidence="5">ABC transporter substrate-binding protein</fullName>
    </submittedName>
</protein>
<dbReference type="Proteomes" id="UP000218387">
    <property type="component" value="Chromosome"/>
</dbReference>
<dbReference type="PROSITE" id="PS50983">
    <property type="entry name" value="FE_B12_PBP"/>
    <property type="match status" value="1"/>
</dbReference>
<feature type="domain" description="Fe/B12 periplasmic-binding" evidence="4">
    <location>
        <begin position="65"/>
        <end position="314"/>
    </location>
</feature>
<dbReference type="RefSeq" id="WP_096920144.1">
    <property type="nucleotide sequence ID" value="NZ_CABJDW020000007.1"/>
</dbReference>
<dbReference type="GO" id="GO:0071281">
    <property type="term" value="P:cellular response to iron ion"/>
    <property type="evidence" value="ECO:0007669"/>
    <property type="project" value="TreeGrafter"/>
</dbReference>
<evidence type="ECO:0000259" key="4">
    <source>
        <dbReference type="PROSITE" id="PS50983"/>
    </source>
</evidence>
<keyword evidence="2 3" id="KW-0732">Signal</keyword>
<dbReference type="InterPro" id="IPR054828">
    <property type="entry name" value="Vit_B12_bind_prot"/>
</dbReference>
<proteinExistence type="inferred from homology"/>
<dbReference type="NCBIfam" id="NF038402">
    <property type="entry name" value="TroA_like"/>
    <property type="match status" value="1"/>
</dbReference>
<dbReference type="PROSITE" id="PS51257">
    <property type="entry name" value="PROKAR_LIPOPROTEIN"/>
    <property type="match status" value="1"/>
</dbReference>
<dbReference type="Gene3D" id="3.40.50.1980">
    <property type="entry name" value="Nitrogenase molybdenum iron protein domain"/>
    <property type="match status" value="2"/>
</dbReference>
<dbReference type="PANTHER" id="PTHR30535:SF34">
    <property type="entry name" value="MOLYBDATE-BINDING PROTEIN MOLA"/>
    <property type="match status" value="1"/>
</dbReference>
<dbReference type="InterPro" id="IPR002491">
    <property type="entry name" value="ABC_transptr_periplasmic_BD"/>
</dbReference>
<organism evidence="5 6">
    <name type="scientific">Eubacterium maltosivorans</name>
    <dbReference type="NCBI Taxonomy" id="2041044"/>
    <lineage>
        <taxon>Bacteria</taxon>
        <taxon>Bacillati</taxon>
        <taxon>Bacillota</taxon>
        <taxon>Clostridia</taxon>
        <taxon>Eubacteriales</taxon>
        <taxon>Eubacteriaceae</taxon>
        <taxon>Eubacterium</taxon>
    </lineage>
</organism>
<gene>
    <name evidence="5" type="ORF">CPZ25_016700</name>
</gene>
<dbReference type="EMBL" id="CP029487">
    <property type="protein sequence ID" value="QCT72893.1"/>
    <property type="molecule type" value="Genomic_DNA"/>
</dbReference>
<feature type="signal peptide" evidence="3">
    <location>
        <begin position="1"/>
        <end position="22"/>
    </location>
</feature>
<evidence type="ECO:0000256" key="1">
    <source>
        <dbReference type="ARBA" id="ARBA00008814"/>
    </source>
</evidence>
<evidence type="ECO:0000313" key="5">
    <source>
        <dbReference type="EMBL" id="QCT72893.1"/>
    </source>
</evidence>
<sequence>MKKSVLKSLLMALACAALLFGAAGCAQNSQKGGEASGAVTGETAYPISITDDLGNNVEIEKEPAKIVSLSPANTEILFALGVGDKVVGRTDYCNYPEEAAQVASIGDYNNPNVEKIISLAPDVVLAGDLISDDVRSQIEATGAKVITYTPMSVDAVESTIINTGKVVNANDKAKEITDSMTKKYDEIKEKAAAANPQKSVFIDIGGYYSAGDNSLLGNMLKDINAKNIASDAGTDWPQLSVEQIIAKNPDVYVSFFTTPDEIKKVPGFDQVNAVKNDAIVYYEMLSPDSDLIQRPGPRIVDGLELLATAVYPDQFK</sequence>